<dbReference type="Pfam" id="PF13976">
    <property type="entry name" value="gag_pre-integrs"/>
    <property type="match status" value="1"/>
</dbReference>
<reference evidence="2" key="1">
    <citation type="journal article" date="2022" name="Int. J. Mol. Sci.">
        <title>Draft Genome of Tanacetum Coccineum: Genomic Comparison of Closely Related Tanacetum-Family Plants.</title>
        <authorList>
            <person name="Yamashiro T."/>
            <person name="Shiraishi A."/>
            <person name="Nakayama K."/>
            <person name="Satake H."/>
        </authorList>
    </citation>
    <scope>NUCLEOTIDE SEQUENCE</scope>
</reference>
<gene>
    <name evidence="2" type="ORF">Tco_1019119</name>
</gene>
<comment type="caution">
    <text evidence="2">The sequence shown here is derived from an EMBL/GenBank/DDBJ whole genome shotgun (WGS) entry which is preliminary data.</text>
</comment>
<dbReference type="EMBL" id="BQNB010017827">
    <property type="protein sequence ID" value="GJT67639.1"/>
    <property type="molecule type" value="Genomic_DNA"/>
</dbReference>
<evidence type="ECO:0000313" key="2">
    <source>
        <dbReference type="EMBL" id="GJT67639.1"/>
    </source>
</evidence>
<evidence type="ECO:0000259" key="1">
    <source>
        <dbReference type="Pfam" id="PF13976"/>
    </source>
</evidence>
<dbReference type="InterPro" id="IPR025724">
    <property type="entry name" value="GAG-pre-integrase_dom"/>
</dbReference>
<reference evidence="2" key="2">
    <citation type="submission" date="2022-01" db="EMBL/GenBank/DDBJ databases">
        <authorList>
            <person name="Yamashiro T."/>
            <person name="Shiraishi A."/>
            <person name="Satake H."/>
            <person name="Nakayama K."/>
        </authorList>
    </citation>
    <scope>NUCLEOTIDE SEQUENCE</scope>
</reference>
<protein>
    <submittedName>
        <fullName evidence="2">Retrovirus-related pol polyprotein from transposon TNT 1-94</fullName>
    </submittedName>
</protein>
<organism evidence="2 3">
    <name type="scientific">Tanacetum coccineum</name>
    <dbReference type="NCBI Taxonomy" id="301880"/>
    <lineage>
        <taxon>Eukaryota</taxon>
        <taxon>Viridiplantae</taxon>
        <taxon>Streptophyta</taxon>
        <taxon>Embryophyta</taxon>
        <taxon>Tracheophyta</taxon>
        <taxon>Spermatophyta</taxon>
        <taxon>Magnoliopsida</taxon>
        <taxon>eudicotyledons</taxon>
        <taxon>Gunneridae</taxon>
        <taxon>Pentapetalae</taxon>
        <taxon>asterids</taxon>
        <taxon>campanulids</taxon>
        <taxon>Asterales</taxon>
        <taxon>Asteraceae</taxon>
        <taxon>Asteroideae</taxon>
        <taxon>Anthemideae</taxon>
        <taxon>Anthemidinae</taxon>
        <taxon>Tanacetum</taxon>
    </lineage>
</organism>
<evidence type="ECO:0000313" key="3">
    <source>
        <dbReference type="Proteomes" id="UP001151760"/>
    </source>
</evidence>
<accession>A0ABQ5FXZ2</accession>
<dbReference type="Proteomes" id="UP001151760">
    <property type="component" value="Unassembled WGS sequence"/>
</dbReference>
<keyword evidence="3" id="KW-1185">Reference proteome</keyword>
<name>A0ABQ5FXZ2_9ASTR</name>
<proteinExistence type="predicted"/>
<sequence length="343" mass="39194">MIHNSPIILKKWTMNMRLCKEELTRIPVWVRIHDVPIQNQPVKATVPSTKEGNITMSNYYVALDDESDEDVENMYDELANLFHSTKTGESSSTFTAAAGKGIRVYKFNLSSKKEIDIVQLRVVNKAELKLLLRLKGSGTDPNMKVNTKMTWRLETSRSSSKEEMWDPNHLIEECPKPPKDKNQRAFVGGSWSDSGEEDDEKAKHEACLMAHASSKICLRIDLEPDEWIKYSGFSKHMTGNGKIFSTYKAYNEVKSLKDGKVIENSTLWHRRLGHVKMRLIQSLTSKELVRDLPKLKFDQHFCDACKIGKQAHASHKSKNIVSTTRCLELFHMDLFSPSAVQSY</sequence>
<feature type="domain" description="GAG-pre-integrase" evidence="1">
    <location>
        <begin position="262"/>
        <end position="310"/>
    </location>
</feature>